<comment type="subcellular location">
    <subcellularLocation>
        <location evidence="1">Membrane</location>
        <topology evidence="1">Multi-pass membrane protein</topology>
    </subcellularLocation>
</comment>
<feature type="transmembrane region" description="Helical" evidence="5">
    <location>
        <begin position="306"/>
        <end position="327"/>
    </location>
</feature>
<dbReference type="Gene3D" id="1.20.1250.20">
    <property type="entry name" value="MFS general substrate transporter like domains"/>
    <property type="match status" value="1"/>
</dbReference>
<evidence type="ECO:0000256" key="2">
    <source>
        <dbReference type="ARBA" id="ARBA00022692"/>
    </source>
</evidence>
<dbReference type="PROSITE" id="PS50850">
    <property type="entry name" value="MFS"/>
    <property type="match status" value="1"/>
</dbReference>
<dbReference type="SUPFAM" id="SSF103473">
    <property type="entry name" value="MFS general substrate transporter"/>
    <property type="match status" value="1"/>
</dbReference>
<reference evidence="8" key="1">
    <citation type="journal article" date="2008" name="Insect Biochem. Mol. Biol.">
        <title>The genome of a lepidopteran model insect, the silkworm Bombyx mori.</title>
        <authorList>
            <consortium name="International Silkworm Genome Consortium"/>
        </authorList>
    </citation>
    <scope>NUCLEOTIDE SEQUENCE [LARGE SCALE GENOMIC DNA]</scope>
    <source>
        <strain evidence="8">p50T</strain>
    </source>
</reference>
<dbReference type="RefSeq" id="XP_037868010.1">
    <property type="nucleotide sequence ID" value="XM_038012082.2"/>
</dbReference>
<dbReference type="CDD" id="cd17317">
    <property type="entry name" value="MFS_SLC22"/>
    <property type="match status" value="1"/>
</dbReference>
<sequence length="493" mass="54715">MVQRFTVEVPQSAKKEDKFVSLVGEFGRWQFLIFSTISLVKFSSGTVQMAILFLTPNLVFWCEKFANNSRIVQNNTCYKDCVKYSYDTSPFEETIVSEWDLVCERRWLASFTQMLLQFGILIGSIIFGFFSDRYGRKVTFLIAIAAMILIGFGIPFAPGYTTFTVLRFLLGVATAGTMVVSFVIIMESIGNKYREVVGCLFQIPFIIGHISVPLFAYYFRRWNSYTLALAVPPLIYLGYFFLLSESPRWLVSVGKVEEATRIVKKAALINNLPTAKIEDTLKKLAEEITSSEVQKPNYSDLFRKPLLVQSVSCCAIWLVTGVTFFGFNQYISQSSPDPFVSVAAAGAIQIPSNLISIWLIRKLGRKVTTTMFSALGGLCIITLGCVPDIFWLTLTLGTLGVSCTAIIAATIYIYTSELYPTVVRNMALGACSTSMRVGSMLAPFVSNLSVTAPWLPTLVFGVAPLCSALVCLLLPETKGKTLLNSLREVNNGR</sequence>
<dbReference type="PANTHER" id="PTHR24064">
    <property type="entry name" value="SOLUTE CARRIER FAMILY 22 MEMBER"/>
    <property type="match status" value="1"/>
</dbReference>
<feature type="domain" description="Major facilitator superfamily (MFS) profile" evidence="6">
    <location>
        <begin position="33"/>
        <end position="478"/>
    </location>
</feature>
<dbReference type="Proteomes" id="UP000005204">
    <property type="component" value="Unassembled WGS sequence"/>
</dbReference>
<dbReference type="SMR" id="A0A8R2QSV8"/>
<dbReference type="InterPro" id="IPR020846">
    <property type="entry name" value="MFS_dom"/>
</dbReference>
<keyword evidence="2 5" id="KW-0812">Transmembrane</keyword>
<proteinExistence type="predicted"/>
<dbReference type="GeneID" id="101737727"/>
<evidence type="ECO:0000256" key="4">
    <source>
        <dbReference type="ARBA" id="ARBA00023136"/>
    </source>
</evidence>
<dbReference type="InterPro" id="IPR036259">
    <property type="entry name" value="MFS_trans_sf"/>
</dbReference>
<evidence type="ECO:0000313" key="8">
    <source>
        <dbReference type="Proteomes" id="UP000005204"/>
    </source>
</evidence>
<dbReference type="GO" id="GO:0016020">
    <property type="term" value="C:membrane"/>
    <property type="evidence" value="ECO:0007669"/>
    <property type="project" value="UniProtKB-SubCell"/>
</dbReference>
<organism evidence="7 8">
    <name type="scientific">Bombyx mori</name>
    <name type="common">Silk moth</name>
    <dbReference type="NCBI Taxonomy" id="7091"/>
    <lineage>
        <taxon>Eukaryota</taxon>
        <taxon>Metazoa</taxon>
        <taxon>Ecdysozoa</taxon>
        <taxon>Arthropoda</taxon>
        <taxon>Hexapoda</taxon>
        <taxon>Insecta</taxon>
        <taxon>Pterygota</taxon>
        <taxon>Neoptera</taxon>
        <taxon>Endopterygota</taxon>
        <taxon>Lepidoptera</taxon>
        <taxon>Glossata</taxon>
        <taxon>Ditrysia</taxon>
        <taxon>Bombycoidea</taxon>
        <taxon>Bombycidae</taxon>
        <taxon>Bombycinae</taxon>
        <taxon>Bombyx</taxon>
    </lineage>
</organism>
<dbReference type="AlphaFoldDB" id="A0A8R2QSV8"/>
<feature type="transmembrane region" description="Helical" evidence="5">
    <location>
        <begin position="225"/>
        <end position="243"/>
    </location>
</feature>
<feature type="transmembrane region" description="Helical" evidence="5">
    <location>
        <begin position="367"/>
        <end position="383"/>
    </location>
</feature>
<evidence type="ECO:0000313" key="7">
    <source>
        <dbReference type="EnsemblMetazoa" id="XP_037868010.1"/>
    </source>
</evidence>
<name>A0A8R2QSV8_BOMMO</name>
<protein>
    <recommendedName>
        <fullName evidence="6">Major facilitator superfamily (MFS) profile domain-containing protein</fullName>
    </recommendedName>
</protein>
<dbReference type="Pfam" id="PF00083">
    <property type="entry name" value="Sugar_tr"/>
    <property type="match status" value="1"/>
</dbReference>
<evidence type="ECO:0000256" key="3">
    <source>
        <dbReference type="ARBA" id="ARBA00022989"/>
    </source>
</evidence>
<feature type="transmembrane region" description="Helical" evidence="5">
    <location>
        <begin position="197"/>
        <end position="219"/>
    </location>
</feature>
<dbReference type="EnsemblMetazoa" id="XM_038012083.1">
    <property type="protein sequence ID" value="XP_037868011.1"/>
    <property type="gene ID" value="LOC101737727"/>
</dbReference>
<reference evidence="7" key="2">
    <citation type="submission" date="2022-06" db="UniProtKB">
        <authorList>
            <consortium name="EnsemblMetazoa"/>
        </authorList>
    </citation>
    <scope>IDENTIFICATION</scope>
    <source>
        <strain evidence="7">p50T (Dazao)</strain>
    </source>
</reference>
<keyword evidence="8" id="KW-1185">Reference proteome</keyword>
<keyword evidence="4 5" id="KW-0472">Membrane</keyword>
<feature type="transmembrane region" description="Helical" evidence="5">
    <location>
        <begin position="107"/>
        <end position="131"/>
    </location>
</feature>
<accession>A0A8R2QSV8</accession>
<evidence type="ECO:0000259" key="6">
    <source>
        <dbReference type="PROSITE" id="PS50850"/>
    </source>
</evidence>
<feature type="transmembrane region" description="Helical" evidence="5">
    <location>
        <begin position="164"/>
        <end position="185"/>
    </location>
</feature>
<dbReference type="EnsemblMetazoa" id="XM_038012082.1">
    <property type="protein sequence ID" value="XP_037868010.1"/>
    <property type="gene ID" value="LOC101737727"/>
</dbReference>
<feature type="transmembrane region" description="Helical" evidence="5">
    <location>
        <begin position="339"/>
        <end position="360"/>
    </location>
</feature>
<feature type="transmembrane region" description="Helical" evidence="5">
    <location>
        <begin position="31"/>
        <end position="54"/>
    </location>
</feature>
<feature type="transmembrane region" description="Helical" evidence="5">
    <location>
        <begin position="138"/>
        <end position="158"/>
    </location>
</feature>
<keyword evidence="3 5" id="KW-1133">Transmembrane helix</keyword>
<dbReference type="GO" id="GO:0022857">
    <property type="term" value="F:transmembrane transporter activity"/>
    <property type="evidence" value="ECO:0007669"/>
    <property type="project" value="InterPro"/>
</dbReference>
<dbReference type="InterPro" id="IPR005828">
    <property type="entry name" value="MFS_sugar_transport-like"/>
</dbReference>
<evidence type="ECO:0000256" key="5">
    <source>
        <dbReference type="SAM" id="Phobius"/>
    </source>
</evidence>
<feature type="transmembrane region" description="Helical" evidence="5">
    <location>
        <begin position="452"/>
        <end position="474"/>
    </location>
</feature>
<evidence type="ECO:0000256" key="1">
    <source>
        <dbReference type="ARBA" id="ARBA00004141"/>
    </source>
</evidence>
<dbReference type="KEGG" id="bmor:101737727"/>